<feature type="compositionally biased region" description="Low complexity" evidence="7">
    <location>
        <begin position="449"/>
        <end position="475"/>
    </location>
</feature>
<feature type="domain" description="ABC3 transporter permease C-terminal" evidence="9">
    <location>
        <begin position="903"/>
        <end position="1010"/>
    </location>
</feature>
<keyword evidence="5 8" id="KW-0472">Membrane</keyword>
<feature type="transmembrane region" description="Helical" evidence="8">
    <location>
        <begin position="331"/>
        <end position="351"/>
    </location>
</feature>
<feature type="transmembrane region" description="Helical" evidence="8">
    <location>
        <begin position="274"/>
        <end position="297"/>
    </location>
</feature>
<feature type="transmembrane region" description="Helical" evidence="8">
    <location>
        <begin position="945"/>
        <end position="968"/>
    </location>
</feature>
<evidence type="ECO:0000256" key="2">
    <source>
        <dbReference type="ARBA" id="ARBA00022475"/>
    </source>
</evidence>
<sequence>MNGATGDGARSGARGARGRAGAAAVLARAALRHQRRSWRTVFVAVLATSLLLGCFALAVTTVALGRPAVERYAAAPVVVTADQTTRHRGAQAPLTERLRIPASVADLLRSVPEVARVVTDREFRVPADDGTTYPGRLWEAAELAPWELREGRAPEAAGEVVASADLDLPVGARVAGYRVVGVTDGPAALWFTAPEAARLGGQDTVDVIGVLPGPGVSTGALSTAVREALDAAGAVDARPADERPADDTGELRVLTGDGRGAAEALGAAPLWRDLLALFGAISGTVLMVAGLVLATLITRALRHRAGELALLRAVGAQPGQLRATVCREATAVALPAALLGAALAVPVFALLWRPVTAQAATAGLTLPVVPWALPAPLLTAALTVAAVALAALPATAASGRPTTPRGSGKNQPPGGPAPDGGRAVPQPTAARRLLPQRRQPAAPEPPSRPGATGASTSGAAEAAAVAPAPRAAAGRRPARLTEASAEPRATGGTTATRRLLPQRRQPAAPEPPSRPDATGASASGAAAVPDGAAVVPPPEAGAERRPARLTEASAEPRVSGRVTLAPDDGPGHDRGTASPGSAVPADAGRTDTHGPRAGRTPDRLGGSRSTPGRAGAAADGPERGAGTGSPTTPAPVAPAAPPTPAAGSAGRRIGGLVVLGLGAASAGSAVALPGDGAAAAAGAAVVVMVIGCALLGPWIAGWVLGLLARPLRRLGGAGGWLAVAHGRADSARLGAAIVPIVLVTAFAVVQLGADASVRHATAEQARAAGSAEGALATTVLTTRSELGDPVIDRHPALGVTAEELRALDPGVRAGDLGALGPGTVAVGADRARALGAGVGDTLTLRYGDGSEARLRVVAVYERSLALGAFLLDRGQLAPHVTDPDAPPAPTPAQDLERRLSTAAVAAIAALALLAVCSTLTVITVARRPERDLLRRVGAGRGQLGIMLAVEAAVVAVTGLLLGAAVAALPLTAFSWATLHAPPHLPPGQAAALVAAVVLTTAAGSLLPALRR</sequence>
<feature type="transmembrane region" description="Helical" evidence="8">
    <location>
        <begin position="733"/>
        <end position="753"/>
    </location>
</feature>
<feature type="compositionally biased region" description="Pro residues" evidence="7">
    <location>
        <begin position="632"/>
        <end position="644"/>
    </location>
</feature>
<reference evidence="11" key="1">
    <citation type="submission" date="2016-10" db="EMBL/GenBank/DDBJ databases">
        <authorList>
            <person name="Varghese N."/>
            <person name="Submissions S."/>
        </authorList>
    </citation>
    <scope>NUCLEOTIDE SEQUENCE [LARGE SCALE GENOMIC DNA]</scope>
    <source>
        <strain evidence="11">CGMCC 4.7047</strain>
    </source>
</reference>
<keyword evidence="4 8" id="KW-1133">Transmembrane helix</keyword>
<feature type="transmembrane region" description="Helical" evidence="8">
    <location>
        <begin position="653"/>
        <end position="672"/>
    </location>
</feature>
<evidence type="ECO:0000256" key="5">
    <source>
        <dbReference type="ARBA" id="ARBA00023136"/>
    </source>
</evidence>
<comment type="similarity">
    <text evidence="6">Belongs to the ABC-4 integral membrane protein family.</text>
</comment>
<feature type="compositionally biased region" description="Basic and acidic residues" evidence="7">
    <location>
        <begin position="588"/>
        <end position="602"/>
    </location>
</feature>
<feature type="domain" description="ABC3 transporter permease C-terminal" evidence="9">
    <location>
        <begin position="280"/>
        <end position="390"/>
    </location>
</feature>
<name>A0A1I6U3U4_9ACTN</name>
<dbReference type="InterPro" id="IPR003838">
    <property type="entry name" value="ABC3_permease_C"/>
</dbReference>
<feature type="compositionally biased region" description="Low complexity" evidence="7">
    <location>
        <begin position="515"/>
        <end position="534"/>
    </location>
</feature>
<organism evidence="10 11">
    <name type="scientific">Streptomyces harbinensis</name>
    <dbReference type="NCBI Taxonomy" id="1176198"/>
    <lineage>
        <taxon>Bacteria</taxon>
        <taxon>Bacillati</taxon>
        <taxon>Actinomycetota</taxon>
        <taxon>Actinomycetes</taxon>
        <taxon>Kitasatosporales</taxon>
        <taxon>Streptomycetaceae</taxon>
        <taxon>Streptomyces</taxon>
    </lineage>
</organism>
<feature type="compositionally biased region" description="Polar residues" evidence="7">
    <location>
        <begin position="400"/>
        <end position="410"/>
    </location>
</feature>
<feature type="transmembrane region" description="Helical" evidence="8">
    <location>
        <begin position="41"/>
        <end position="64"/>
    </location>
</feature>
<dbReference type="Proteomes" id="UP000198873">
    <property type="component" value="Unassembled WGS sequence"/>
</dbReference>
<evidence type="ECO:0000259" key="9">
    <source>
        <dbReference type="Pfam" id="PF02687"/>
    </source>
</evidence>
<feature type="transmembrane region" description="Helical" evidence="8">
    <location>
        <begin position="371"/>
        <end position="392"/>
    </location>
</feature>
<evidence type="ECO:0000256" key="8">
    <source>
        <dbReference type="SAM" id="Phobius"/>
    </source>
</evidence>
<evidence type="ECO:0000313" key="10">
    <source>
        <dbReference type="EMBL" id="SFS96120.1"/>
    </source>
</evidence>
<dbReference type="PANTHER" id="PTHR30572">
    <property type="entry name" value="MEMBRANE COMPONENT OF TRANSPORTER-RELATED"/>
    <property type="match status" value="1"/>
</dbReference>
<dbReference type="STRING" id="1176198.SAMN05444716_105251"/>
<evidence type="ECO:0000313" key="11">
    <source>
        <dbReference type="Proteomes" id="UP000198873"/>
    </source>
</evidence>
<gene>
    <name evidence="10" type="ORF">SAMN05444716_105251</name>
</gene>
<evidence type="ECO:0000256" key="6">
    <source>
        <dbReference type="ARBA" id="ARBA00038076"/>
    </source>
</evidence>
<feature type="compositionally biased region" description="Low complexity" evidence="7">
    <location>
        <begin position="488"/>
        <end position="507"/>
    </location>
</feature>
<evidence type="ECO:0000256" key="1">
    <source>
        <dbReference type="ARBA" id="ARBA00004651"/>
    </source>
</evidence>
<accession>A0A1I6U3U4</accession>
<dbReference type="AlphaFoldDB" id="A0A1I6U3U4"/>
<evidence type="ECO:0000256" key="3">
    <source>
        <dbReference type="ARBA" id="ARBA00022692"/>
    </source>
</evidence>
<feature type="transmembrane region" description="Helical" evidence="8">
    <location>
        <begin position="988"/>
        <end position="1009"/>
    </location>
</feature>
<dbReference type="GO" id="GO:0022857">
    <property type="term" value="F:transmembrane transporter activity"/>
    <property type="evidence" value="ECO:0007669"/>
    <property type="project" value="TreeGrafter"/>
</dbReference>
<dbReference type="PANTHER" id="PTHR30572:SF4">
    <property type="entry name" value="ABC TRANSPORTER PERMEASE YTRF"/>
    <property type="match status" value="1"/>
</dbReference>
<comment type="subcellular location">
    <subcellularLocation>
        <location evidence="1">Cell membrane</location>
        <topology evidence="1">Multi-pass membrane protein</topology>
    </subcellularLocation>
</comment>
<proteinExistence type="inferred from homology"/>
<feature type="transmembrane region" description="Helical" evidence="8">
    <location>
        <begin position="678"/>
        <end position="704"/>
    </location>
</feature>
<keyword evidence="2" id="KW-1003">Cell membrane</keyword>
<keyword evidence="3 8" id="KW-0812">Transmembrane</keyword>
<dbReference type="EMBL" id="FPAB01000005">
    <property type="protein sequence ID" value="SFS96120.1"/>
    <property type="molecule type" value="Genomic_DNA"/>
</dbReference>
<dbReference type="GO" id="GO:0005886">
    <property type="term" value="C:plasma membrane"/>
    <property type="evidence" value="ECO:0007669"/>
    <property type="project" value="UniProtKB-SubCell"/>
</dbReference>
<evidence type="ECO:0000256" key="4">
    <source>
        <dbReference type="ARBA" id="ARBA00022989"/>
    </source>
</evidence>
<evidence type="ECO:0000256" key="7">
    <source>
        <dbReference type="SAM" id="MobiDB-lite"/>
    </source>
</evidence>
<keyword evidence="11" id="KW-1185">Reference proteome</keyword>
<protein>
    <submittedName>
        <fullName evidence="10">FtsX-like permease family protein</fullName>
    </submittedName>
</protein>
<dbReference type="Pfam" id="PF02687">
    <property type="entry name" value="FtsX"/>
    <property type="match status" value="2"/>
</dbReference>
<dbReference type="InterPro" id="IPR050250">
    <property type="entry name" value="Macrolide_Exporter_MacB"/>
</dbReference>
<feature type="transmembrane region" description="Helical" evidence="8">
    <location>
        <begin position="902"/>
        <end position="925"/>
    </location>
</feature>
<feature type="region of interest" description="Disordered" evidence="7">
    <location>
        <begin position="397"/>
        <end position="647"/>
    </location>
</feature>